<evidence type="ECO:0000259" key="2">
    <source>
        <dbReference type="SMART" id="SM01043"/>
    </source>
</evidence>
<reference evidence="3 4" key="1">
    <citation type="journal article" date="2013" name="Appl. Environ. Microbiol.">
        <title>Genome analysis suggests that the soil oligotrophic bacterium Agromonas oligotrophica (Bradyrhizobium oligotrophicum) is a nitrogen-fixing symbiont of Aeschynomene indica.</title>
        <authorList>
            <person name="Okubo T."/>
            <person name="Fukushima S."/>
            <person name="Itakura M."/>
            <person name="Oshima K."/>
            <person name="Longtonglang A."/>
            <person name="Teaumroong N."/>
            <person name="Mitsui H."/>
            <person name="Hattori M."/>
            <person name="Hattori R."/>
            <person name="Hattori T."/>
            <person name="Minamisawa K."/>
        </authorList>
    </citation>
    <scope>NUCLEOTIDE SEQUENCE [LARGE SCALE GENOMIC DNA]</scope>
    <source>
        <strain evidence="3 4">S58</strain>
    </source>
</reference>
<dbReference type="InterPro" id="IPR005158">
    <property type="entry name" value="BTAD"/>
</dbReference>
<keyword evidence="1" id="KW-0802">TPR repeat</keyword>
<name>M4Z2V8_9BRAD</name>
<dbReference type="HOGENOM" id="CLU_557519_0_0_5"/>
<sequence length="499" mass="56786">MTKNSCVNLALFATQQKLLFADFFKLYQTAAKPCRIFVIAADANAVARVEKLVKRIKNVGFAEGKSFAEMALLQVPISFRDVASRIERWISPTRKQGPALLVVDMSWGLETNSATANFEGWPALAEALTQQSEVSIASLYNRRVLIDEQLLVALRGHPQILTSKGPVDNPHWLPSRLQTRGALREQVDFWLGAIAPELRIGTSAAALHAAEGADPMWLLRRSAEEPSTIHLDSRDRWKIRCFGRLRIYRNDGSQVNWDPPGGATRKTKTLFAYLLQKGGHGAATDELADLLWPDAKDIEAARNRLYHTVRYLRLALGQPNERDETRNYVRREGSRYVLVPPERSWLDISTFEQLCRQSQGHIKAGSSDEALICLQAADRLYTGDLFEDIPVEYADDGERDWCWSKRYWLRDMFFKVQRDAARIYLERNDYSAALAHCQKALAIDPLCEMAHAEAMQVFKAQGRREAIDRQFKLYLDSLKHFDNRPKSASLQELHRKLTA</sequence>
<dbReference type="OrthoDB" id="8175947at2"/>
<protein>
    <recommendedName>
        <fullName evidence="2">Bacterial transcriptional activator domain-containing protein</fullName>
    </recommendedName>
</protein>
<dbReference type="GO" id="GO:0003677">
    <property type="term" value="F:DNA binding"/>
    <property type="evidence" value="ECO:0007669"/>
    <property type="project" value="InterPro"/>
</dbReference>
<dbReference type="PANTHER" id="PTHR35807">
    <property type="entry name" value="TRANSCRIPTIONAL REGULATOR REDD-RELATED"/>
    <property type="match status" value="1"/>
</dbReference>
<dbReference type="PROSITE" id="PS50005">
    <property type="entry name" value="TPR"/>
    <property type="match status" value="1"/>
</dbReference>
<dbReference type="InterPro" id="IPR036388">
    <property type="entry name" value="WH-like_DNA-bd_sf"/>
</dbReference>
<dbReference type="STRING" id="1245469.S58_10760"/>
<dbReference type="GeneID" id="301815044"/>
<dbReference type="RefSeq" id="WP_015664222.1">
    <property type="nucleotide sequence ID" value="NC_020453.1"/>
</dbReference>
<keyword evidence="4" id="KW-1185">Reference proteome</keyword>
<dbReference type="Gene3D" id="1.10.10.10">
    <property type="entry name" value="Winged helix-like DNA-binding domain superfamily/Winged helix DNA-binding domain"/>
    <property type="match status" value="1"/>
</dbReference>
<dbReference type="eggNOG" id="COG3947">
    <property type="taxonomic scope" value="Bacteria"/>
</dbReference>
<dbReference type="KEGG" id="aol:S58_10760"/>
<dbReference type="Proteomes" id="UP000011841">
    <property type="component" value="Chromosome"/>
</dbReference>
<dbReference type="AlphaFoldDB" id="M4Z2V8"/>
<dbReference type="InterPro" id="IPR011990">
    <property type="entry name" value="TPR-like_helical_dom_sf"/>
</dbReference>
<organism evidence="3 4">
    <name type="scientific">Bradyrhizobium oligotrophicum S58</name>
    <dbReference type="NCBI Taxonomy" id="1245469"/>
    <lineage>
        <taxon>Bacteria</taxon>
        <taxon>Pseudomonadati</taxon>
        <taxon>Pseudomonadota</taxon>
        <taxon>Alphaproteobacteria</taxon>
        <taxon>Hyphomicrobiales</taxon>
        <taxon>Nitrobacteraceae</taxon>
        <taxon>Bradyrhizobium</taxon>
    </lineage>
</organism>
<dbReference type="Pfam" id="PF03704">
    <property type="entry name" value="BTAD"/>
    <property type="match status" value="1"/>
</dbReference>
<proteinExistence type="predicted"/>
<feature type="repeat" description="TPR" evidence="1">
    <location>
        <begin position="414"/>
        <end position="447"/>
    </location>
</feature>
<accession>M4Z2V8</accession>
<dbReference type="InterPro" id="IPR019734">
    <property type="entry name" value="TPR_rpt"/>
</dbReference>
<dbReference type="InterPro" id="IPR051677">
    <property type="entry name" value="AfsR-DnrI-RedD_regulator"/>
</dbReference>
<dbReference type="GO" id="GO:0006355">
    <property type="term" value="P:regulation of DNA-templated transcription"/>
    <property type="evidence" value="ECO:0007669"/>
    <property type="project" value="InterPro"/>
</dbReference>
<dbReference type="InterPro" id="IPR016032">
    <property type="entry name" value="Sig_transdc_resp-reg_C-effctor"/>
</dbReference>
<dbReference type="EMBL" id="AP012603">
    <property type="protein sequence ID" value="BAM87087.1"/>
    <property type="molecule type" value="Genomic_DNA"/>
</dbReference>
<gene>
    <name evidence="3" type="ORF">S58_10760</name>
</gene>
<feature type="domain" description="Bacterial transcriptional activator" evidence="2">
    <location>
        <begin position="346"/>
        <end position="498"/>
    </location>
</feature>
<evidence type="ECO:0000313" key="4">
    <source>
        <dbReference type="Proteomes" id="UP000011841"/>
    </source>
</evidence>
<evidence type="ECO:0000256" key="1">
    <source>
        <dbReference type="PROSITE-ProRule" id="PRU00339"/>
    </source>
</evidence>
<dbReference type="PATRIC" id="fig|1245469.3.peg.1105"/>
<dbReference type="SUPFAM" id="SSF48452">
    <property type="entry name" value="TPR-like"/>
    <property type="match status" value="1"/>
</dbReference>
<dbReference type="SUPFAM" id="SSF46894">
    <property type="entry name" value="C-terminal effector domain of the bipartite response regulators"/>
    <property type="match status" value="1"/>
</dbReference>
<dbReference type="Gene3D" id="1.25.40.10">
    <property type="entry name" value="Tetratricopeptide repeat domain"/>
    <property type="match status" value="1"/>
</dbReference>
<dbReference type="SMART" id="SM01043">
    <property type="entry name" value="BTAD"/>
    <property type="match status" value="1"/>
</dbReference>
<evidence type="ECO:0000313" key="3">
    <source>
        <dbReference type="EMBL" id="BAM87087.1"/>
    </source>
</evidence>